<sequence>MSFEEIAKELNLSVTRVHQIYTEALRKLKSPKNKDKWMAIFETIDLIKKEKVKKENLIQGEKK</sequence>
<dbReference type="Pfam" id="PF04545">
    <property type="entry name" value="Sigma70_r4"/>
    <property type="match status" value="1"/>
</dbReference>
<evidence type="ECO:0000313" key="3">
    <source>
        <dbReference type="EMBL" id="EDJ6169553.1"/>
    </source>
</evidence>
<dbReference type="GO" id="GO:0003700">
    <property type="term" value="F:DNA-binding transcription factor activity"/>
    <property type="evidence" value="ECO:0007669"/>
    <property type="project" value="InterPro"/>
</dbReference>
<dbReference type="Proteomes" id="UP000392616">
    <property type="component" value="Unassembled WGS sequence"/>
</dbReference>
<dbReference type="Proteomes" id="UP000482054">
    <property type="component" value="Unassembled WGS sequence"/>
</dbReference>
<organism evidence="2 4">
    <name type="scientific">Campylobacter jejuni</name>
    <dbReference type="NCBI Taxonomy" id="197"/>
    <lineage>
        <taxon>Bacteria</taxon>
        <taxon>Pseudomonadati</taxon>
        <taxon>Campylobacterota</taxon>
        <taxon>Epsilonproteobacteria</taxon>
        <taxon>Campylobacterales</taxon>
        <taxon>Campylobacteraceae</taxon>
        <taxon>Campylobacter</taxon>
    </lineage>
</organism>
<dbReference type="GO" id="GO:0006352">
    <property type="term" value="P:DNA-templated transcription initiation"/>
    <property type="evidence" value="ECO:0007669"/>
    <property type="project" value="InterPro"/>
</dbReference>
<evidence type="ECO:0000313" key="2">
    <source>
        <dbReference type="EMBL" id="EAK6413071.1"/>
    </source>
</evidence>
<proteinExistence type="predicted"/>
<reference evidence="3 5" key="2">
    <citation type="submission" date="2019-10" db="EMBL/GenBank/DDBJ databases">
        <authorList>
            <consortium name="PulseNet: The National Subtyping Network for Foodborne Disease Surveillance"/>
            <person name="Tarr C.L."/>
            <person name="Trees E."/>
            <person name="Katz L.S."/>
            <person name="Carleton-Romer H.A."/>
            <person name="Stroika S."/>
            <person name="Kucerova Z."/>
            <person name="Roache K.F."/>
            <person name="Sabol A.L."/>
            <person name="Besser J."/>
            <person name="Gerner-Smidt P."/>
        </authorList>
    </citation>
    <scope>NUCLEOTIDE SEQUENCE [LARGE SCALE GENOMIC DNA]</scope>
    <source>
        <strain evidence="3 5">PNUSAC012955</strain>
    </source>
</reference>
<accession>A0A3K6V8E8</accession>
<feature type="domain" description="RNA polymerase sigma-70 region 4" evidence="1">
    <location>
        <begin position="1"/>
        <end position="29"/>
    </location>
</feature>
<dbReference type="EMBL" id="AAMOXJ010000017">
    <property type="protein sequence ID" value="EDJ6169553.1"/>
    <property type="molecule type" value="Genomic_DNA"/>
</dbReference>
<dbReference type="Gene3D" id="1.10.10.10">
    <property type="entry name" value="Winged helix-like DNA-binding domain superfamily/Winged helix DNA-binding domain"/>
    <property type="match status" value="1"/>
</dbReference>
<gene>
    <name evidence="2" type="ORF">B7A03_03415</name>
    <name evidence="3" type="ORF">GFF90_08160</name>
</gene>
<dbReference type="EMBL" id="AACHYE010000004">
    <property type="protein sequence ID" value="EAK6413071.1"/>
    <property type="molecule type" value="Genomic_DNA"/>
</dbReference>
<evidence type="ECO:0000313" key="4">
    <source>
        <dbReference type="Proteomes" id="UP000392616"/>
    </source>
</evidence>
<name>A0A3K6V8E8_CAMJU</name>
<reference evidence="2 4" key="1">
    <citation type="submission" date="2018-05" db="EMBL/GenBank/DDBJ databases">
        <authorList>
            <consortium name="NARMS: The National Antimicrobial Resistance Monitoring System"/>
        </authorList>
    </citation>
    <scope>NUCLEOTIDE SEQUENCE [LARGE SCALE GENOMIC DNA]</scope>
    <source>
        <strain evidence="2 4">CVM N62988</strain>
    </source>
</reference>
<dbReference type="InterPro" id="IPR007630">
    <property type="entry name" value="RNA_pol_sigma70_r4"/>
</dbReference>
<evidence type="ECO:0000259" key="1">
    <source>
        <dbReference type="Pfam" id="PF04545"/>
    </source>
</evidence>
<evidence type="ECO:0000313" key="5">
    <source>
        <dbReference type="Proteomes" id="UP000482054"/>
    </source>
</evidence>
<dbReference type="SUPFAM" id="SSF88659">
    <property type="entry name" value="Sigma3 and sigma4 domains of RNA polymerase sigma factors"/>
    <property type="match status" value="1"/>
</dbReference>
<dbReference type="InterPro" id="IPR036388">
    <property type="entry name" value="WH-like_DNA-bd_sf"/>
</dbReference>
<protein>
    <submittedName>
        <fullName evidence="2">RNA polymerase subunit sigma-70</fullName>
    </submittedName>
</protein>
<dbReference type="InterPro" id="IPR013324">
    <property type="entry name" value="RNA_pol_sigma_r3/r4-like"/>
</dbReference>
<comment type="caution">
    <text evidence="2">The sequence shown here is derived from an EMBL/GenBank/DDBJ whole genome shotgun (WGS) entry which is preliminary data.</text>
</comment>
<dbReference type="RefSeq" id="WP_002791422.1">
    <property type="nucleotide sequence ID" value="NZ_AP028344.1"/>
</dbReference>
<dbReference type="AlphaFoldDB" id="A0A3K6V8E8"/>